<dbReference type="AlphaFoldDB" id="E4Z8M6"/>
<sequence length="104" mass="12125">MVRYSMMVRERTRELESSISPWIFLSLGPPGDGSHVDEFEEGRQIPNCTEIPKFFWESQHSGLPKYRFGFGFQNLMPKNVYSEFGIPFLVRNPKSNQLNILLII</sequence>
<reference evidence="1" key="1">
    <citation type="submission" date="2010-04" db="EMBL/GenBank/DDBJ databases">
        <title>Genomic organization of the Mal d 1 gene cluster on apple (Malus x domestica) linkage group 16.</title>
        <authorList>
            <person name="Pagliarani G."/>
            <person name="Paris R."/>
            <person name="Arens P."/>
            <person name="Tartarini S."/>
            <person name="Peters S."/>
            <person name="van de Weg E."/>
        </authorList>
    </citation>
    <scope>NUCLEOTIDE SEQUENCE</scope>
</reference>
<dbReference type="EMBL" id="FN823234">
    <property type="protein sequence ID" value="CBL94149.1"/>
    <property type="molecule type" value="Genomic_DNA"/>
</dbReference>
<organism evidence="1">
    <name type="scientific">Malus domestica</name>
    <name type="common">Apple</name>
    <name type="synonym">Pyrus malus</name>
    <dbReference type="NCBI Taxonomy" id="3750"/>
    <lineage>
        <taxon>Eukaryota</taxon>
        <taxon>Viridiplantae</taxon>
        <taxon>Streptophyta</taxon>
        <taxon>Embryophyta</taxon>
        <taxon>Tracheophyta</taxon>
        <taxon>Spermatophyta</taxon>
        <taxon>Magnoliopsida</taxon>
        <taxon>eudicotyledons</taxon>
        <taxon>Gunneridae</taxon>
        <taxon>Pentapetalae</taxon>
        <taxon>rosids</taxon>
        <taxon>fabids</taxon>
        <taxon>Rosales</taxon>
        <taxon>Rosaceae</taxon>
        <taxon>Amygdaloideae</taxon>
        <taxon>Maleae</taxon>
        <taxon>Malus</taxon>
    </lineage>
</organism>
<accession>E4Z8M6</accession>
<proteinExistence type="predicted"/>
<name>E4Z8M6_MALDO</name>
<protein>
    <submittedName>
        <fullName evidence="1">Uncharacterized protein</fullName>
    </submittedName>
</protein>
<evidence type="ECO:0000313" key="1">
    <source>
        <dbReference type="EMBL" id="CBL94149.1"/>
    </source>
</evidence>